<proteinExistence type="predicted"/>
<feature type="transmembrane region" description="Helical" evidence="1">
    <location>
        <begin position="111"/>
        <end position="130"/>
    </location>
</feature>
<dbReference type="AlphaFoldDB" id="A0A450USK7"/>
<sequence>MGRQLWVVGLFVVIVIVSAIVWPFSGMPVDESQSIALWIILPALFVVVIAYLFVWWKGWLPATRWGLLNHILPLVFVLLPPLFGFLVFGSGTNCNSSGSGSDDISKFFSPTYYSLMVAVSFTFIVLLMDLESHIGANSERDIGSLEMNRLHFASALSLLVALAAALLYALPYVVELTGQLCPKQQRFLFTFATIAALLAPLWAVSTHARLIGFDRNLTALSAHNDGDYSWKRT</sequence>
<feature type="transmembrane region" description="Helical" evidence="1">
    <location>
        <begin position="186"/>
        <end position="205"/>
    </location>
</feature>
<feature type="transmembrane region" description="Helical" evidence="1">
    <location>
        <begin position="67"/>
        <end position="91"/>
    </location>
</feature>
<evidence type="ECO:0000256" key="1">
    <source>
        <dbReference type="SAM" id="Phobius"/>
    </source>
</evidence>
<keyword evidence="1" id="KW-0472">Membrane</keyword>
<organism evidence="2">
    <name type="scientific">Candidatus Kentrum eta</name>
    <dbReference type="NCBI Taxonomy" id="2126337"/>
    <lineage>
        <taxon>Bacteria</taxon>
        <taxon>Pseudomonadati</taxon>
        <taxon>Pseudomonadota</taxon>
        <taxon>Gammaproteobacteria</taxon>
        <taxon>Candidatus Kentrum</taxon>
    </lineage>
</organism>
<evidence type="ECO:0000313" key="2">
    <source>
        <dbReference type="EMBL" id="VFJ95446.1"/>
    </source>
</evidence>
<dbReference type="EMBL" id="CAADFJ010000002">
    <property type="protein sequence ID" value="VFJ95446.1"/>
    <property type="molecule type" value="Genomic_DNA"/>
</dbReference>
<keyword evidence="1" id="KW-0812">Transmembrane</keyword>
<keyword evidence="1" id="KW-1133">Transmembrane helix</keyword>
<feature type="transmembrane region" description="Helical" evidence="1">
    <location>
        <begin position="35"/>
        <end position="55"/>
    </location>
</feature>
<gene>
    <name evidence="2" type="ORF">BECKH772C_GA0070978_1000230</name>
</gene>
<feature type="transmembrane region" description="Helical" evidence="1">
    <location>
        <begin position="150"/>
        <end position="174"/>
    </location>
</feature>
<protein>
    <submittedName>
        <fullName evidence="2">Uncharacterized protein</fullName>
    </submittedName>
</protein>
<name>A0A450USK7_9GAMM</name>
<feature type="transmembrane region" description="Helical" evidence="1">
    <location>
        <begin position="5"/>
        <end position="23"/>
    </location>
</feature>
<accession>A0A450USK7</accession>
<reference evidence="2" key="1">
    <citation type="submission" date="2019-02" db="EMBL/GenBank/DDBJ databases">
        <authorList>
            <person name="Gruber-Vodicka R. H."/>
            <person name="Seah K. B. B."/>
        </authorList>
    </citation>
    <scope>NUCLEOTIDE SEQUENCE</scope>
    <source>
        <strain evidence="2">BECK_SA2B12</strain>
    </source>
</reference>